<dbReference type="OrthoDB" id="9797391at2"/>
<dbReference type="CDD" id="cd06438">
    <property type="entry name" value="EpsO_like"/>
    <property type="match status" value="1"/>
</dbReference>
<dbReference type="KEGG" id="vbl:L21SP4_00638"/>
<dbReference type="RefSeq" id="WP_052881293.1">
    <property type="nucleotide sequence ID" value="NZ_CP010904.1"/>
</dbReference>
<keyword evidence="3 5" id="KW-0808">Transferase</keyword>
<proteinExistence type="inferred from homology"/>
<dbReference type="AlphaFoldDB" id="A0A0G3EET6"/>
<dbReference type="GO" id="GO:0016757">
    <property type="term" value="F:glycosyltransferase activity"/>
    <property type="evidence" value="ECO:0007669"/>
    <property type="project" value="UniProtKB-KW"/>
</dbReference>
<gene>
    <name evidence="5" type="ORF">L21SP4_00638</name>
</gene>
<keyword evidence="4" id="KW-0812">Transmembrane</keyword>
<reference evidence="5 6" key="2">
    <citation type="journal article" date="2016" name="ISME J.">
        <title>Characterization of the first cultured representative of Verrucomicrobia subdivision 5 indicates the proposal of a novel phylum.</title>
        <authorList>
            <person name="Spring S."/>
            <person name="Bunk B."/>
            <person name="Sproer C."/>
            <person name="Schumann P."/>
            <person name="Rohde M."/>
            <person name="Tindall B.J."/>
            <person name="Klenk H.P."/>
        </authorList>
    </citation>
    <scope>NUCLEOTIDE SEQUENCE [LARGE SCALE GENOMIC DNA]</scope>
    <source>
        <strain evidence="5 6">L21-Fru-AB</strain>
    </source>
</reference>
<evidence type="ECO:0000256" key="4">
    <source>
        <dbReference type="SAM" id="Phobius"/>
    </source>
</evidence>
<name>A0A0G3EET6_9BACT</name>
<keyword evidence="4" id="KW-1133">Transmembrane helix</keyword>
<organism evidence="5 6">
    <name type="scientific">Kiritimatiella glycovorans</name>
    <dbReference type="NCBI Taxonomy" id="1307763"/>
    <lineage>
        <taxon>Bacteria</taxon>
        <taxon>Pseudomonadati</taxon>
        <taxon>Kiritimatiellota</taxon>
        <taxon>Kiritimatiellia</taxon>
        <taxon>Kiritimatiellales</taxon>
        <taxon>Kiritimatiellaceae</taxon>
        <taxon>Kiritimatiella</taxon>
    </lineage>
</organism>
<dbReference type="Proteomes" id="UP000035268">
    <property type="component" value="Chromosome"/>
</dbReference>
<dbReference type="STRING" id="1307763.L21SP4_00638"/>
<evidence type="ECO:0000256" key="2">
    <source>
        <dbReference type="ARBA" id="ARBA00022676"/>
    </source>
</evidence>
<comment type="similarity">
    <text evidence="1">Belongs to the glycosyltransferase 2 family.</text>
</comment>
<accession>A0A0G3EET6</accession>
<keyword evidence="6" id="KW-1185">Reference proteome</keyword>
<dbReference type="InterPro" id="IPR029044">
    <property type="entry name" value="Nucleotide-diphossugar_trans"/>
</dbReference>
<dbReference type="SUPFAM" id="SSF53448">
    <property type="entry name" value="Nucleotide-diphospho-sugar transferases"/>
    <property type="match status" value="1"/>
</dbReference>
<evidence type="ECO:0000313" key="6">
    <source>
        <dbReference type="Proteomes" id="UP000035268"/>
    </source>
</evidence>
<dbReference type="PANTHER" id="PTHR43630">
    <property type="entry name" value="POLY-BETA-1,6-N-ACETYL-D-GLUCOSAMINE SYNTHASE"/>
    <property type="match status" value="1"/>
</dbReference>
<evidence type="ECO:0000313" key="5">
    <source>
        <dbReference type="EMBL" id="AKJ63907.1"/>
    </source>
</evidence>
<dbReference type="EMBL" id="CP010904">
    <property type="protein sequence ID" value="AKJ63907.1"/>
    <property type="molecule type" value="Genomic_DNA"/>
</dbReference>
<dbReference type="Gene3D" id="3.90.550.10">
    <property type="entry name" value="Spore Coat Polysaccharide Biosynthesis Protein SpsA, Chain A"/>
    <property type="match status" value="1"/>
</dbReference>
<sequence>MSVLLDSAILLAAAACAVPAAYLLLLTVQAWRNRDRRLIRGRYEGPRERPSKWIVLIPAHDEEQVIGQTLASLRAMSYPADAFRVAVIADNCSDRTAALARDGGAEVFERADTENRGKGQALDWAMRERLVPMDWRWDAVAVVDADSQVNADFLWFMDRELKRGAQAIQGYYGVLNPLEGWRTSLLAVALACFHFLRPLGRERMGLSCGLKGNGMGFARALVEAHGYPAGSIVEDLELACYLADRGIRVHFAPGAHVYGQMVTGSAEAAPQRLRWEGGRMPVIRTWLGRLLRGAVCERSAVKADAAMELLIPPLALLAGATFAVWLLALLAASAAYYGFAAFNLALATLALTAELIHVLSGPPVIRAPARIYLRLCFVPVFVAWKVVLLGSRVVRRGNSSENSEWVRTARHEVETDHTDPC</sequence>
<dbReference type="PANTHER" id="PTHR43630:SF1">
    <property type="entry name" value="POLY-BETA-1,6-N-ACETYL-D-GLUCOSAMINE SYNTHASE"/>
    <property type="match status" value="1"/>
</dbReference>
<keyword evidence="4" id="KW-0472">Membrane</keyword>
<dbReference type="Pfam" id="PF13641">
    <property type="entry name" value="Glyco_tranf_2_3"/>
    <property type="match status" value="1"/>
</dbReference>
<keyword evidence="2" id="KW-0328">Glycosyltransferase</keyword>
<feature type="transmembrane region" description="Helical" evidence="4">
    <location>
        <begin position="371"/>
        <end position="390"/>
    </location>
</feature>
<feature type="transmembrane region" description="Helical" evidence="4">
    <location>
        <begin position="339"/>
        <end position="359"/>
    </location>
</feature>
<protein>
    <submittedName>
        <fullName evidence="5">N-glycosyltransferase</fullName>
    </submittedName>
</protein>
<reference evidence="6" key="1">
    <citation type="submission" date="2015-02" db="EMBL/GenBank/DDBJ databases">
        <title>Description and complete genome sequence of the first cultured representative of the subdivision 5 of the Verrucomicrobia phylum.</title>
        <authorList>
            <person name="Spring S."/>
            <person name="Bunk B."/>
            <person name="Sproer C."/>
            <person name="Klenk H.-P."/>
        </authorList>
    </citation>
    <scope>NUCLEOTIDE SEQUENCE [LARGE SCALE GENOMIC DNA]</scope>
    <source>
        <strain evidence="6">L21-Fru-AB</strain>
    </source>
</reference>
<evidence type="ECO:0000256" key="3">
    <source>
        <dbReference type="ARBA" id="ARBA00022679"/>
    </source>
</evidence>
<feature type="transmembrane region" description="Helical" evidence="4">
    <location>
        <begin position="309"/>
        <end position="332"/>
    </location>
</feature>
<evidence type="ECO:0000256" key="1">
    <source>
        <dbReference type="ARBA" id="ARBA00006739"/>
    </source>
</evidence>